<keyword evidence="2" id="KW-1185">Reference proteome</keyword>
<comment type="caution">
    <text evidence="1">The sequence shown here is derived from an EMBL/GenBank/DDBJ whole genome shotgun (WGS) entry which is preliminary data.</text>
</comment>
<dbReference type="AlphaFoldDB" id="A0A4C1XN71"/>
<evidence type="ECO:0000313" key="1">
    <source>
        <dbReference type="EMBL" id="GBP64452.1"/>
    </source>
</evidence>
<reference evidence="1 2" key="1">
    <citation type="journal article" date="2019" name="Commun. Biol.">
        <title>The bagworm genome reveals a unique fibroin gene that provides high tensile strength.</title>
        <authorList>
            <person name="Kono N."/>
            <person name="Nakamura H."/>
            <person name="Ohtoshi R."/>
            <person name="Tomita M."/>
            <person name="Numata K."/>
            <person name="Arakawa K."/>
        </authorList>
    </citation>
    <scope>NUCLEOTIDE SEQUENCE [LARGE SCALE GENOMIC DNA]</scope>
</reference>
<evidence type="ECO:0000313" key="2">
    <source>
        <dbReference type="Proteomes" id="UP000299102"/>
    </source>
</evidence>
<sequence length="113" mass="12965">MDKLRYFADVRRRYCRAYSDREVWRHLSSLIGKYRPASCNHRHLWLMCAIEEFAQRRPKQLAGFMQRVRLVMASNGLRAPEMIRRVDAKVTSENARHSASAVVADGGAACGLV</sequence>
<gene>
    <name evidence="1" type="ORF">EVAR_19904_1</name>
</gene>
<accession>A0A4C1XN71</accession>
<proteinExistence type="predicted"/>
<protein>
    <submittedName>
        <fullName evidence="1">Uncharacterized protein</fullName>
    </submittedName>
</protein>
<organism evidence="1 2">
    <name type="scientific">Eumeta variegata</name>
    <name type="common">Bagworm moth</name>
    <name type="synonym">Eumeta japonica</name>
    <dbReference type="NCBI Taxonomy" id="151549"/>
    <lineage>
        <taxon>Eukaryota</taxon>
        <taxon>Metazoa</taxon>
        <taxon>Ecdysozoa</taxon>
        <taxon>Arthropoda</taxon>
        <taxon>Hexapoda</taxon>
        <taxon>Insecta</taxon>
        <taxon>Pterygota</taxon>
        <taxon>Neoptera</taxon>
        <taxon>Endopterygota</taxon>
        <taxon>Lepidoptera</taxon>
        <taxon>Glossata</taxon>
        <taxon>Ditrysia</taxon>
        <taxon>Tineoidea</taxon>
        <taxon>Psychidae</taxon>
        <taxon>Oiketicinae</taxon>
        <taxon>Eumeta</taxon>
    </lineage>
</organism>
<name>A0A4C1XN71_EUMVA</name>
<dbReference type="EMBL" id="BGZK01000897">
    <property type="protein sequence ID" value="GBP64452.1"/>
    <property type="molecule type" value="Genomic_DNA"/>
</dbReference>
<dbReference type="Proteomes" id="UP000299102">
    <property type="component" value="Unassembled WGS sequence"/>
</dbReference>